<name>A0A0B6ZF03_9EUPU</name>
<evidence type="ECO:0000313" key="2">
    <source>
        <dbReference type="EMBL" id="CEK66315.1"/>
    </source>
</evidence>
<reference evidence="2" key="1">
    <citation type="submission" date="2014-12" db="EMBL/GenBank/DDBJ databases">
        <title>Insight into the proteome of Arion vulgaris.</title>
        <authorList>
            <person name="Aradska J."/>
            <person name="Bulat T."/>
            <person name="Smidak R."/>
            <person name="Sarate P."/>
            <person name="Gangsoo J."/>
            <person name="Sialana F."/>
            <person name="Bilban M."/>
            <person name="Lubec G."/>
        </authorList>
    </citation>
    <scope>NUCLEOTIDE SEQUENCE</scope>
    <source>
        <tissue evidence="2">Skin</tissue>
    </source>
</reference>
<dbReference type="AlphaFoldDB" id="A0A0B6ZF03"/>
<evidence type="ECO:0000256" key="1">
    <source>
        <dbReference type="SAM" id="SignalP"/>
    </source>
</evidence>
<keyword evidence="1" id="KW-0732">Signal</keyword>
<protein>
    <submittedName>
        <fullName evidence="2">Uncharacterized protein</fullName>
    </submittedName>
</protein>
<proteinExistence type="predicted"/>
<sequence>MAMIYFCNQLQLILMFGFTYIDETANVYLCPTNVLVLLTKCNLRKIFDKTCQPPESSNLDKQNVSTMQTQKENIIKEGFFGINYL</sequence>
<organism evidence="2">
    <name type="scientific">Arion vulgaris</name>
    <dbReference type="NCBI Taxonomy" id="1028688"/>
    <lineage>
        <taxon>Eukaryota</taxon>
        <taxon>Metazoa</taxon>
        <taxon>Spiralia</taxon>
        <taxon>Lophotrochozoa</taxon>
        <taxon>Mollusca</taxon>
        <taxon>Gastropoda</taxon>
        <taxon>Heterobranchia</taxon>
        <taxon>Euthyneura</taxon>
        <taxon>Panpulmonata</taxon>
        <taxon>Eupulmonata</taxon>
        <taxon>Stylommatophora</taxon>
        <taxon>Helicina</taxon>
        <taxon>Arionoidea</taxon>
        <taxon>Arionidae</taxon>
        <taxon>Arion</taxon>
    </lineage>
</organism>
<feature type="signal peptide" evidence="1">
    <location>
        <begin position="1"/>
        <end position="21"/>
    </location>
</feature>
<gene>
    <name evidence="2" type="primary">ORF58172</name>
</gene>
<accession>A0A0B6ZF03</accession>
<feature type="chain" id="PRO_5002126881" evidence="1">
    <location>
        <begin position="22"/>
        <end position="85"/>
    </location>
</feature>
<dbReference type="EMBL" id="HACG01019450">
    <property type="protein sequence ID" value="CEK66315.1"/>
    <property type="molecule type" value="Transcribed_RNA"/>
</dbReference>